<dbReference type="EMBL" id="VZIV01000054">
    <property type="protein sequence ID" value="KAB0761405.1"/>
    <property type="molecule type" value="Genomic_DNA"/>
</dbReference>
<organism evidence="1">
    <name type="scientific">Pseudomonas aeruginosa</name>
    <dbReference type="NCBI Taxonomy" id="287"/>
    <lineage>
        <taxon>Bacteria</taxon>
        <taxon>Pseudomonadati</taxon>
        <taxon>Pseudomonadota</taxon>
        <taxon>Gammaproteobacteria</taxon>
        <taxon>Pseudomonadales</taxon>
        <taxon>Pseudomonadaceae</taxon>
        <taxon>Pseudomonas</taxon>
    </lineage>
</organism>
<evidence type="ECO:0000313" key="1">
    <source>
        <dbReference type="EMBL" id="KAB0761405.1"/>
    </source>
</evidence>
<dbReference type="RefSeq" id="WP_031638158.1">
    <property type="nucleotide sequence ID" value="NZ_CAADQF010000450.1"/>
</dbReference>
<accession>A0A643H9H5</accession>
<protein>
    <submittedName>
        <fullName evidence="1">Uncharacterized protein</fullName>
    </submittedName>
</protein>
<dbReference type="AlphaFoldDB" id="A0A643H9H5"/>
<name>A0A643H9H5_PSEAI</name>
<gene>
    <name evidence="1" type="ORF">F7O97_22795</name>
</gene>
<reference evidence="1" key="1">
    <citation type="submission" date="2019-09" db="EMBL/GenBank/DDBJ databases">
        <title>Whole genome sequence analysis of bacterial isolates in patients.</title>
        <authorList>
            <person name="Jeong K.C."/>
        </authorList>
    </citation>
    <scope>NUCLEOTIDE SEQUENCE</scope>
    <source>
        <strain evidence="1">KCJ3K105</strain>
    </source>
</reference>
<proteinExistence type="predicted"/>
<comment type="caution">
    <text evidence="1">The sequence shown here is derived from an EMBL/GenBank/DDBJ whole genome shotgun (WGS) entry which is preliminary data.</text>
</comment>
<sequence length="85" mass="10085">MDKVAHQSLRWDLEQDLSHLVEDEHLVRQVLDLVMRRVVQEQAAEAVRRQRINRDFKTFRRGRSVTPPAWAFREPGTSPQVEPLR</sequence>